<reference evidence="4 5" key="2">
    <citation type="journal article" date="2024" name="Int. J. Syst. Evol. Microbiol.">
        <title>Promethearchaeum syntrophicum gen. nov., sp. nov., an anaerobic, obligately syntrophic archaeon, the first isolate of the lineage 'Asgard' archaea, and proposal of the new archaeal phylum Promethearchaeota phyl. nov. and kingdom Promethearchaeati regn. nov.</title>
        <authorList>
            <person name="Imachi H."/>
            <person name="Nobu M.K."/>
            <person name="Kato S."/>
            <person name="Takaki Y."/>
            <person name="Miyazaki M."/>
            <person name="Miyata M."/>
            <person name="Ogawara M."/>
            <person name="Saito Y."/>
            <person name="Sakai S."/>
            <person name="Tahara Y.O."/>
            <person name="Takano Y."/>
            <person name="Tasumi E."/>
            <person name="Uematsu K."/>
            <person name="Yoshimura T."/>
            <person name="Itoh T."/>
            <person name="Ohkuma M."/>
            <person name="Takai K."/>
        </authorList>
    </citation>
    <scope>NUCLEOTIDE SEQUENCE [LARGE SCALE GENOMIC DNA]</scope>
    <source>
        <strain evidence="4 5">MK-D1</strain>
    </source>
</reference>
<dbReference type="GO" id="GO:0045150">
    <property type="term" value="P:acetoin catabolic process"/>
    <property type="evidence" value="ECO:0007669"/>
    <property type="project" value="UniProtKB-UniPathway"/>
</dbReference>
<evidence type="ECO:0000313" key="5">
    <source>
        <dbReference type="Proteomes" id="UP000321408"/>
    </source>
</evidence>
<dbReference type="InterPro" id="IPR037138">
    <property type="entry name" value="His_deacetylse_dom_sf"/>
</dbReference>
<keyword evidence="5" id="KW-1185">Reference proteome</keyword>
<evidence type="ECO:0000256" key="3">
    <source>
        <dbReference type="ARBA" id="ARBA00022627"/>
    </source>
</evidence>
<sequence>MEVGFIFTEQFNQYNFGSGHPLTPKRIELTYDLMKAYNLFENPNLKLITPRSATEEEVLRIHKAGYLDKLKELNNVGGSPYQAFPKFGLGPGDNPIFPGMYDAAMAVCGASLTAADYILEENSSRSFNITGGLHHAMPEMASGFCLLNDAAVAIQHILDKSPNGTKIMYLDIDCHHGDGVQWIFYDRSDVLTLSFHQDGHTLFPGSGLLDENGKEEGKGYALNVPLLPGTIDSVYINIFEKLVPEIMDAYRPDYLVCQLGVDTHFSDPITNMGLSTSGHEKIFKIINQNVPKYCNNKFLGLGGGGYNVGVVARSWSLFLAELLGVKIGDPLPEQWLDSFNEKWGFSQEEPPTEFRDQNWHIEEKQLKNPYWENELEDRADEIVKKYEEEFIPLIKKSE</sequence>
<dbReference type="PANTHER" id="PTHR10625">
    <property type="entry name" value="HISTONE DEACETYLASE HDAC1-RELATED"/>
    <property type="match status" value="1"/>
</dbReference>
<dbReference type="KEGG" id="psyt:DSAG12_01955"/>
<comment type="pathway">
    <text evidence="1">Ketone degradation; acetoin degradation.</text>
</comment>
<dbReference type="InterPro" id="IPR003085">
    <property type="entry name" value="AcuC"/>
</dbReference>
<protein>
    <recommendedName>
        <fullName evidence="2">Acetoin utilization protein AcuC</fullName>
    </recommendedName>
</protein>
<dbReference type="PRINTS" id="PR01272">
    <property type="entry name" value="ACUCPROTEIN"/>
</dbReference>
<dbReference type="PRINTS" id="PR01270">
    <property type="entry name" value="HDASUPER"/>
</dbReference>
<proteinExistence type="predicted"/>
<dbReference type="EMBL" id="CP042905">
    <property type="protein sequence ID" value="QEE16126.2"/>
    <property type="molecule type" value="Genomic_DNA"/>
</dbReference>
<reference evidence="4 5" key="1">
    <citation type="journal article" date="2020" name="Nature">
        <title>Isolation of an archaeon at the prokaryote-eukaryote interface.</title>
        <authorList>
            <person name="Imachi H."/>
            <person name="Nobu M.K."/>
            <person name="Nakahara N."/>
            <person name="Morono Y."/>
            <person name="Ogawara M."/>
            <person name="Takaki Y."/>
            <person name="Takano Y."/>
            <person name="Uematsu K."/>
            <person name="Ikuta T."/>
            <person name="Ito M."/>
            <person name="Matsui Y."/>
            <person name="Miyazaki M."/>
            <person name="Murata K."/>
            <person name="Saito Y."/>
            <person name="Sakai S."/>
            <person name="Song C."/>
            <person name="Tasumi E."/>
            <person name="Yamanaka Y."/>
            <person name="Yamaguchi T."/>
            <person name="Kamagata Y."/>
            <person name="Tamaki H."/>
            <person name="Takai K."/>
        </authorList>
    </citation>
    <scope>NUCLEOTIDE SEQUENCE [LARGE SCALE GENOMIC DNA]</scope>
    <source>
        <strain evidence="4 5">MK-D1</strain>
    </source>
</reference>
<name>A0A5B9DBS8_9ARCH</name>
<dbReference type="Proteomes" id="UP000321408">
    <property type="component" value="Chromosome"/>
</dbReference>
<gene>
    <name evidence="4" type="ORF">DSAG12_01955</name>
</gene>
<dbReference type="UniPathway" id="UPA00040"/>
<organism evidence="4 5">
    <name type="scientific">Promethearchaeum syntrophicum</name>
    <dbReference type="NCBI Taxonomy" id="2594042"/>
    <lineage>
        <taxon>Archaea</taxon>
        <taxon>Promethearchaeati</taxon>
        <taxon>Promethearchaeota</taxon>
        <taxon>Promethearchaeia</taxon>
        <taxon>Promethearchaeales</taxon>
        <taxon>Promethearchaeaceae</taxon>
        <taxon>Promethearchaeum</taxon>
    </lineage>
</organism>
<accession>A0A5B9DBS8</accession>
<dbReference type="AlphaFoldDB" id="A0A5B9DBS8"/>
<dbReference type="OrthoDB" id="147549at2157"/>
<keyword evidence="3" id="KW-0006">Acetoin catabolism</keyword>
<evidence type="ECO:0000256" key="2">
    <source>
        <dbReference type="ARBA" id="ARBA00020218"/>
    </source>
</evidence>
<dbReference type="SUPFAM" id="SSF52768">
    <property type="entry name" value="Arginase/deacetylase"/>
    <property type="match status" value="1"/>
</dbReference>
<dbReference type="GO" id="GO:0004407">
    <property type="term" value="F:histone deacetylase activity"/>
    <property type="evidence" value="ECO:0007669"/>
    <property type="project" value="TreeGrafter"/>
</dbReference>
<dbReference type="Pfam" id="PF00850">
    <property type="entry name" value="Hist_deacetyl"/>
    <property type="match status" value="1"/>
</dbReference>
<dbReference type="GO" id="GO:0040029">
    <property type="term" value="P:epigenetic regulation of gene expression"/>
    <property type="evidence" value="ECO:0007669"/>
    <property type="project" value="TreeGrafter"/>
</dbReference>
<dbReference type="CDD" id="cd09994">
    <property type="entry name" value="HDAC_AcuC_like"/>
    <property type="match status" value="1"/>
</dbReference>
<dbReference type="Gene3D" id="3.40.800.20">
    <property type="entry name" value="Histone deacetylase domain"/>
    <property type="match status" value="1"/>
</dbReference>
<dbReference type="InterPro" id="IPR023801">
    <property type="entry name" value="His_deacetylse_dom"/>
</dbReference>
<evidence type="ECO:0000256" key="1">
    <source>
        <dbReference type="ARBA" id="ARBA00005101"/>
    </source>
</evidence>
<dbReference type="InterPro" id="IPR023696">
    <property type="entry name" value="Ureohydrolase_dom_sf"/>
</dbReference>
<dbReference type="PANTHER" id="PTHR10625:SF10">
    <property type="entry name" value="HISTONE DEACETYLASE HDAC1"/>
    <property type="match status" value="1"/>
</dbReference>
<dbReference type="InterPro" id="IPR000286">
    <property type="entry name" value="HDACs"/>
</dbReference>
<evidence type="ECO:0000313" key="4">
    <source>
        <dbReference type="EMBL" id="QEE16126.2"/>
    </source>
</evidence>